<dbReference type="AlphaFoldDB" id="A0A4P6JYB7"/>
<evidence type="ECO:0000256" key="1">
    <source>
        <dbReference type="ARBA" id="ARBA00006767"/>
    </source>
</evidence>
<dbReference type="Pfam" id="PF02861">
    <property type="entry name" value="Clp_N"/>
    <property type="match status" value="2"/>
</dbReference>
<keyword evidence="3" id="KW-0687">Ribonucleoprotein</keyword>
<name>A0A4P6JYB7_KTERU</name>
<dbReference type="EMBL" id="CP035758">
    <property type="protein sequence ID" value="QBD80717.1"/>
    <property type="molecule type" value="Genomic_DNA"/>
</dbReference>
<feature type="region of interest" description="Disordered" evidence="4">
    <location>
        <begin position="1"/>
        <end position="39"/>
    </location>
</feature>
<organism evidence="6 7">
    <name type="scientific">Ktedonosporobacter rubrisoli</name>
    <dbReference type="NCBI Taxonomy" id="2509675"/>
    <lineage>
        <taxon>Bacteria</taxon>
        <taxon>Bacillati</taxon>
        <taxon>Chloroflexota</taxon>
        <taxon>Ktedonobacteria</taxon>
        <taxon>Ktedonobacterales</taxon>
        <taxon>Ktedonosporobacteraceae</taxon>
        <taxon>Ktedonosporobacter</taxon>
    </lineage>
</organism>
<feature type="domain" description="S1 motif" evidence="5">
    <location>
        <begin position="162"/>
        <end position="221"/>
    </location>
</feature>
<dbReference type="PANTHER" id="PTHR10724:SF7">
    <property type="entry name" value="SMALL RIBOSOMAL SUBUNIT PROTEIN BS1C"/>
    <property type="match status" value="1"/>
</dbReference>
<dbReference type="OrthoDB" id="9804077at2"/>
<dbReference type="SUPFAM" id="SSF50249">
    <property type="entry name" value="Nucleic acid-binding proteins"/>
    <property type="match status" value="2"/>
</dbReference>
<dbReference type="PANTHER" id="PTHR10724">
    <property type="entry name" value="30S RIBOSOMAL PROTEIN S1"/>
    <property type="match status" value="1"/>
</dbReference>
<feature type="domain" description="S1 motif" evidence="5">
    <location>
        <begin position="238"/>
        <end position="305"/>
    </location>
</feature>
<dbReference type="Proteomes" id="UP000290365">
    <property type="component" value="Chromosome"/>
</dbReference>
<dbReference type="GO" id="GO:0006412">
    <property type="term" value="P:translation"/>
    <property type="evidence" value="ECO:0007669"/>
    <property type="project" value="TreeGrafter"/>
</dbReference>
<dbReference type="InterPro" id="IPR025874">
    <property type="entry name" value="DZR"/>
</dbReference>
<dbReference type="InterPro" id="IPR003029">
    <property type="entry name" value="S1_domain"/>
</dbReference>
<dbReference type="GO" id="GO:0003735">
    <property type="term" value="F:structural constituent of ribosome"/>
    <property type="evidence" value="ECO:0007669"/>
    <property type="project" value="TreeGrafter"/>
</dbReference>
<dbReference type="InterPro" id="IPR012340">
    <property type="entry name" value="NA-bd_OB-fold"/>
</dbReference>
<evidence type="ECO:0000259" key="5">
    <source>
        <dbReference type="PROSITE" id="PS50126"/>
    </source>
</evidence>
<keyword evidence="2" id="KW-0689">Ribosomal protein</keyword>
<accession>A0A4P6JYB7</accession>
<dbReference type="InterPro" id="IPR050437">
    <property type="entry name" value="Ribos_protein_bS1-like"/>
</dbReference>
<dbReference type="Gene3D" id="2.40.50.140">
    <property type="entry name" value="Nucleic acid-binding proteins"/>
    <property type="match status" value="2"/>
</dbReference>
<dbReference type="InterPro" id="IPR036628">
    <property type="entry name" value="Clp_N_dom_sf"/>
</dbReference>
<feature type="compositionally biased region" description="Basic and acidic residues" evidence="4">
    <location>
        <begin position="1"/>
        <end position="10"/>
    </location>
</feature>
<dbReference type="KEGG" id="kbs:EPA93_34010"/>
<dbReference type="Pfam" id="PF12773">
    <property type="entry name" value="DZR"/>
    <property type="match status" value="1"/>
</dbReference>
<reference evidence="6 7" key="1">
    <citation type="submission" date="2019-01" db="EMBL/GenBank/DDBJ databases">
        <title>Ktedonosporobacter rubrisoli SCAWS-G2.</title>
        <authorList>
            <person name="Huang Y."/>
            <person name="Yan B."/>
        </authorList>
    </citation>
    <scope>NUCLEOTIDE SEQUENCE [LARGE SCALE GENOMIC DNA]</scope>
    <source>
        <strain evidence="6 7">SCAWS-G2</strain>
    </source>
</reference>
<keyword evidence="7" id="KW-1185">Reference proteome</keyword>
<dbReference type="SUPFAM" id="SSF81923">
    <property type="entry name" value="Double Clp-N motif"/>
    <property type="match status" value="2"/>
</dbReference>
<protein>
    <submittedName>
        <fullName evidence="6">S1 RNA-binding domain-containing protein</fullName>
    </submittedName>
</protein>
<evidence type="ECO:0000313" key="6">
    <source>
        <dbReference type="EMBL" id="QBD80717.1"/>
    </source>
</evidence>
<dbReference type="InterPro" id="IPR004176">
    <property type="entry name" value="Clp_R_N"/>
</dbReference>
<gene>
    <name evidence="6" type="ORF">EPA93_34010</name>
</gene>
<dbReference type="SMART" id="SM00316">
    <property type="entry name" value="S1"/>
    <property type="match status" value="2"/>
</dbReference>
<dbReference type="Gene3D" id="1.10.1780.10">
    <property type="entry name" value="Clp, N-terminal domain"/>
    <property type="match status" value="2"/>
</dbReference>
<evidence type="ECO:0000256" key="2">
    <source>
        <dbReference type="ARBA" id="ARBA00022980"/>
    </source>
</evidence>
<evidence type="ECO:0000313" key="7">
    <source>
        <dbReference type="Proteomes" id="UP000290365"/>
    </source>
</evidence>
<comment type="similarity">
    <text evidence="1">Belongs to the bacterial ribosomal protein bS1 family.</text>
</comment>
<dbReference type="GO" id="GO:0022627">
    <property type="term" value="C:cytosolic small ribosomal subunit"/>
    <property type="evidence" value="ECO:0007669"/>
    <property type="project" value="TreeGrafter"/>
</dbReference>
<dbReference type="Pfam" id="PF00575">
    <property type="entry name" value="S1"/>
    <property type="match status" value="2"/>
</dbReference>
<dbReference type="GO" id="GO:0003729">
    <property type="term" value="F:mRNA binding"/>
    <property type="evidence" value="ECO:0007669"/>
    <property type="project" value="TreeGrafter"/>
</dbReference>
<evidence type="ECO:0000256" key="4">
    <source>
        <dbReference type="SAM" id="MobiDB-lite"/>
    </source>
</evidence>
<evidence type="ECO:0000256" key="3">
    <source>
        <dbReference type="ARBA" id="ARBA00023274"/>
    </source>
</evidence>
<dbReference type="PROSITE" id="PS50126">
    <property type="entry name" value="S1"/>
    <property type="match status" value="2"/>
</dbReference>
<sequence>MSEKQTEQHSQHFNLSGEAKQKLEQLTARRYPGKKRRQSQLVEDLITQAFAKEYAMSPSATTMQEPDPDWLAPATKEAISLARQAALRFKATTVTPEHLLLGLVEQSEKGLLDALASWHIEVSTMHRYLDRLLTAEQQRQTVEGQSSIQRRLEELFAELKPGEVRRGIVSQITNFGAYVDLGAYGSLRLNHPSEVLYAGQEVEVQIISVDKEKKKISLSLKRAGVDPWTTVAQRYAPGQIVKGVITKIAPFGAFARIEDGVEGLVHLSEITPGVDPKTILQEGAQLQFRILHIDAERHRLSLSLFLVEEAERNDTASEPGVQQIASVVPDVEAFDDSLPLSDEAQESLRQALTIAKRMHSSLVQPEHLLLGIFQNRRIQDALAPLLPSSATFSAPRADTPQRASKQGATCPRCKRMLQAHWKHCVYCGQSLASVCPQCGAPRAEVEDVRFCYECGSPLE</sequence>
<proteinExistence type="inferred from homology"/>
<dbReference type="RefSeq" id="WP_129891779.1">
    <property type="nucleotide sequence ID" value="NZ_CP035758.1"/>
</dbReference>